<geneLocation type="plasmid" evidence="1 2">
    <name>unnamed3</name>
</geneLocation>
<proteinExistence type="predicted"/>
<dbReference type="KEGG" id="hyh:D3Y59_18040"/>
<dbReference type="AlphaFoldDB" id="A0A3B7R4V1"/>
<dbReference type="RefSeq" id="WP_119446611.1">
    <property type="nucleotide sequence ID" value="NZ_CP032320.1"/>
</dbReference>
<name>A0A3B7R4V1_9BACT</name>
<keyword evidence="2" id="KW-1185">Reference proteome</keyword>
<reference evidence="1 2" key="1">
    <citation type="submission" date="2018-09" db="EMBL/GenBank/DDBJ databases">
        <title>Hymenobacter medium sp. nov., isolated from R2A medium.</title>
        <authorList>
            <person name="Yingchao G."/>
        </authorList>
    </citation>
    <scope>NUCLEOTIDE SEQUENCE [LARGE SCALE GENOMIC DNA]</scope>
    <source>
        <strain evidence="2">sh-6</strain>
        <plasmid evidence="1 2">unnamed3</plasmid>
    </source>
</reference>
<dbReference type="EMBL" id="CP032320">
    <property type="protein sequence ID" value="AYA39085.1"/>
    <property type="molecule type" value="Genomic_DNA"/>
</dbReference>
<sequence length="79" mass="8687">MCAAGLEAARLQEVSKQLLTRPALTGINQENIARVLAVVDTLDTLKTSPAVTQLRQAAQLLQVPKPLTQENRPRTSPRW</sequence>
<accession>A0A3B7R4V1</accession>
<protein>
    <submittedName>
        <fullName evidence="1">Uncharacterized protein</fullName>
    </submittedName>
</protein>
<organism evidence="1 2">
    <name type="scientific">Hymenobacter oligotrophus</name>
    <dbReference type="NCBI Taxonomy" id="2319843"/>
    <lineage>
        <taxon>Bacteria</taxon>
        <taxon>Pseudomonadati</taxon>
        <taxon>Bacteroidota</taxon>
        <taxon>Cytophagia</taxon>
        <taxon>Cytophagales</taxon>
        <taxon>Hymenobacteraceae</taxon>
        <taxon>Hymenobacter</taxon>
    </lineage>
</organism>
<evidence type="ECO:0000313" key="2">
    <source>
        <dbReference type="Proteomes" id="UP000262802"/>
    </source>
</evidence>
<evidence type="ECO:0000313" key="1">
    <source>
        <dbReference type="EMBL" id="AYA39085.1"/>
    </source>
</evidence>
<dbReference type="Proteomes" id="UP000262802">
    <property type="component" value="Plasmid unnamed3"/>
</dbReference>
<keyword evidence="1" id="KW-0614">Plasmid</keyword>
<gene>
    <name evidence="1" type="ORF">D3Y59_18040</name>
</gene>